<keyword evidence="3" id="KW-1185">Reference proteome</keyword>
<organism evidence="2 3">
    <name type="scientific">Planobacterium oryzisoli</name>
    <dbReference type="NCBI Taxonomy" id="2771435"/>
    <lineage>
        <taxon>Bacteria</taxon>
        <taxon>Pseudomonadati</taxon>
        <taxon>Bacteroidota</taxon>
        <taxon>Flavobacteriia</taxon>
        <taxon>Flavobacteriales</taxon>
        <taxon>Weeksellaceae</taxon>
        <taxon>Chryseobacterium group</taxon>
        <taxon>Chryseobacterium</taxon>
    </lineage>
</organism>
<feature type="transmembrane region" description="Helical" evidence="1">
    <location>
        <begin position="180"/>
        <end position="199"/>
    </location>
</feature>
<dbReference type="SUPFAM" id="SSF48317">
    <property type="entry name" value="Acid phosphatase/Vanadium-dependent haloperoxidase"/>
    <property type="match status" value="1"/>
</dbReference>
<keyword evidence="1" id="KW-0472">Membrane</keyword>
<evidence type="ECO:0000313" key="3">
    <source>
        <dbReference type="Proteomes" id="UP000694480"/>
    </source>
</evidence>
<dbReference type="Proteomes" id="UP000694480">
    <property type="component" value="Unassembled WGS sequence"/>
</dbReference>
<protein>
    <submittedName>
        <fullName evidence="2">ABC transporter permease</fullName>
    </submittedName>
</protein>
<feature type="transmembrane region" description="Helical" evidence="1">
    <location>
        <begin position="143"/>
        <end position="168"/>
    </location>
</feature>
<feature type="transmembrane region" description="Helical" evidence="1">
    <location>
        <begin position="21"/>
        <end position="38"/>
    </location>
</feature>
<name>A0A930YVY0_9FLAO</name>
<accession>A0A930YVY0</accession>
<gene>
    <name evidence="2" type="ORF">IC612_05755</name>
</gene>
<dbReference type="InterPro" id="IPR036938">
    <property type="entry name" value="PAP2/HPO_sf"/>
</dbReference>
<keyword evidence="1" id="KW-1133">Transmembrane helix</keyword>
<reference evidence="2" key="1">
    <citation type="submission" date="2020-11" db="EMBL/GenBank/DDBJ databases">
        <title>Genome seq and assembly of Planobacterium sp.</title>
        <authorList>
            <person name="Chhetri G."/>
        </authorList>
    </citation>
    <scope>NUCLEOTIDE SEQUENCE</scope>
    <source>
        <strain evidence="2">GCR5</strain>
    </source>
</reference>
<proteinExistence type="predicted"/>
<keyword evidence="1" id="KW-0812">Transmembrane</keyword>
<evidence type="ECO:0000313" key="2">
    <source>
        <dbReference type="EMBL" id="MBF5027300.1"/>
    </source>
</evidence>
<comment type="caution">
    <text evidence="2">The sequence shown here is derived from an EMBL/GenBank/DDBJ whole genome shotgun (WGS) entry which is preliminary data.</text>
</comment>
<dbReference type="RefSeq" id="WP_194739233.1">
    <property type="nucleotide sequence ID" value="NZ_JADKYY010000006.1"/>
</dbReference>
<evidence type="ECO:0000256" key="1">
    <source>
        <dbReference type="SAM" id="Phobius"/>
    </source>
</evidence>
<sequence>MAQSVPSADTLLIRISKFISNFFNPFTSLLVYLLYYNLTTFPFKDALWEFVPKILILVVPITLWIYWNVRKGNYSNMDVSNRQERKSLYVFILVCMLVYLLFSYMFQESFDLVMLFLLVLIILMQVSNYFIKSSMHTALNVYTAALFAAVSPPIGILWILIAALVGATRVILKRHTTREVVMGALIAASISFIYLYIVIQHNQ</sequence>
<dbReference type="Gene3D" id="1.20.144.10">
    <property type="entry name" value="Phosphatidic acid phosphatase type 2/haloperoxidase"/>
    <property type="match status" value="1"/>
</dbReference>
<feature type="transmembrane region" description="Helical" evidence="1">
    <location>
        <begin position="112"/>
        <end position="131"/>
    </location>
</feature>
<feature type="transmembrane region" description="Helical" evidence="1">
    <location>
        <begin position="88"/>
        <end position="106"/>
    </location>
</feature>
<feature type="transmembrane region" description="Helical" evidence="1">
    <location>
        <begin position="50"/>
        <end position="67"/>
    </location>
</feature>
<dbReference type="EMBL" id="JADKYY010000006">
    <property type="protein sequence ID" value="MBF5027300.1"/>
    <property type="molecule type" value="Genomic_DNA"/>
</dbReference>
<dbReference type="AlphaFoldDB" id="A0A930YVY0"/>